<evidence type="ECO:0000256" key="3">
    <source>
        <dbReference type="ARBA" id="ARBA00022605"/>
    </source>
</evidence>
<evidence type="ECO:0000256" key="10">
    <source>
        <dbReference type="ARBA" id="ARBA00038983"/>
    </source>
</evidence>
<name>A0ABV6RYU6_9GAMM</name>
<sequence length="247" mass="25792">MTTRVAVVGANGRMGTLASRIIEETDGFELVARLGSGDDLAPIRDADLVVDFTLPQVSPAIVQEAVSNGVSVLVGTSGWTQERIAPVATTVAANPELAAVFVPNFSIGSVLATQFSALAAKFFESIEILEAHHEAKVDSPSGTAIRTAELIGAARSDLGPVLAPHVDQRARGQQVASVPIHSLRMRGVLAKQDVLFGGADELLTVSHEVTSHEAYAAGILLALKAMPALRGVVVGLDKLLDPEPQHS</sequence>
<keyword evidence="6 13" id="KW-0560">Oxidoreductase</keyword>
<dbReference type="InterPro" id="IPR023940">
    <property type="entry name" value="DHDPR_bac"/>
</dbReference>
<keyword evidence="8 13" id="KW-0457">Lysine biosynthesis</keyword>
<evidence type="ECO:0000256" key="6">
    <source>
        <dbReference type="ARBA" id="ARBA00023002"/>
    </source>
</evidence>
<evidence type="ECO:0000256" key="11">
    <source>
        <dbReference type="ARBA" id="ARBA00049080"/>
    </source>
</evidence>
<dbReference type="EMBL" id="JBHLTG010000011">
    <property type="protein sequence ID" value="MFC0682150.1"/>
    <property type="molecule type" value="Genomic_DNA"/>
</dbReference>
<dbReference type="SUPFAM" id="SSF55347">
    <property type="entry name" value="Glyceraldehyde-3-phosphate dehydrogenase-like, C-terminal domain"/>
    <property type="match status" value="1"/>
</dbReference>
<feature type="binding site" evidence="13">
    <location>
        <position position="33"/>
    </location>
    <ligand>
        <name>NADP(+)</name>
        <dbReference type="ChEBI" id="CHEBI:58349"/>
    </ligand>
</feature>
<evidence type="ECO:0000259" key="14">
    <source>
        <dbReference type="Pfam" id="PF01113"/>
    </source>
</evidence>
<comment type="catalytic activity">
    <reaction evidence="11 13">
        <text>(S)-2,3,4,5-tetrahydrodipicolinate + NADP(+) + H2O = (2S,4S)-4-hydroxy-2,3,4,5-tetrahydrodipicolinate + NADPH + H(+)</text>
        <dbReference type="Rhea" id="RHEA:35331"/>
        <dbReference type="ChEBI" id="CHEBI:15377"/>
        <dbReference type="ChEBI" id="CHEBI:15378"/>
        <dbReference type="ChEBI" id="CHEBI:16845"/>
        <dbReference type="ChEBI" id="CHEBI:57783"/>
        <dbReference type="ChEBI" id="CHEBI:58349"/>
        <dbReference type="ChEBI" id="CHEBI:67139"/>
        <dbReference type="EC" id="1.17.1.8"/>
    </reaction>
</comment>
<dbReference type="Gene3D" id="3.40.50.720">
    <property type="entry name" value="NAD(P)-binding Rossmann-like Domain"/>
    <property type="match status" value="1"/>
</dbReference>
<comment type="subunit">
    <text evidence="13">Homotetramer.</text>
</comment>
<dbReference type="RefSeq" id="WP_386675893.1">
    <property type="nucleotide sequence ID" value="NZ_JBHLTG010000011.1"/>
</dbReference>
<keyword evidence="7 13" id="KW-0520">NAD</keyword>
<dbReference type="PANTHER" id="PTHR20836:SF0">
    <property type="entry name" value="4-HYDROXY-TETRAHYDRODIPICOLINATE REDUCTASE 1, CHLOROPLASTIC-RELATED"/>
    <property type="match status" value="1"/>
</dbReference>
<evidence type="ECO:0000256" key="12">
    <source>
        <dbReference type="ARBA" id="ARBA00049396"/>
    </source>
</evidence>
<dbReference type="PIRSF" id="PIRSF000161">
    <property type="entry name" value="DHPR"/>
    <property type="match status" value="1"/>
</dbReference>
<comment type="caution">
    <text evidence="13">Lacks conserved residue(s) required for the propagation of feature annotation.</text>
</comment>
<evidence type="ECO:0000256" key="9">
    <source>
        <dbReference type="ARBA" id="ARBA00037922"/>
    </source>
</evidence>
<comment type="caution">
    <text evidence="13">Was originally thought to be a dihydrodipicolinate reductase (DHDPR), catalyzing the conversion of dihydrodipicolinate to tetrahydrodipicolinate. However, it was shown in E.coli that the substrate of the enzymatic reaction is not dihydrodipicolinate (DHDP) but in fact (2S,4S)-4-hydroxy-2,3,4,5-tetrahydrodipicolinic acid (HTPA), the product released by the DapA-catalyzed reaction.</text>
</comment>
<evidence type="ECO:0000256" key="1">
    <source>
        <dbReference type="ARBA" id="ARBA00006642"/>
    </source>
</evidence>
<evidence type="ECO:0000256" key="7">
    <source>
        <dbReference type="ARBA" id="ARBA00023027"/>
    </source>
</evidence>
<keyword evidence="4 13" id="KW-0521">NADP</keyword>
<comment type="caution">
    <text evidence="16">The sequence shown here is derived from an EMBL/GenBank/DDBJ whole genome shotgun (WGS) entry which is preliminary data.</text>
</comment>
<keyword evidence="17" id="KW-1185">Reference proteome</keyword>
<comment type="function">
    <text evidence="13">Catalyzes the conversion of 4-hydroxy-tetrahydrodipicolinate (HTPA) to tetrahydrodipicolinate.</text>
</comment>
<feature type="binding site" evidence="13">
    <location>
        <position position="133"/>
    </location>
    <ligand>
        <name>(S)-2,3,4,5-tetrahydrodipicolinate</name>
        <dbReference type="ChEBI" id="CHEBI:16845"/>
    </ligand>
</feature>
<accession>A0ABV6RYU6</accession>
<gene>
    <name evidence="13 16" type="primary">dapB</name>
    <name evidence="16" type="ORF">ACFFGH_30335</name>
</gene>
<comment type="catalytic activity">
    <reaction evidence="12 13">
        <text>(S)-2,3,4,5-tetrahydrodipicolinate + NAD(+) + H2O = (2S,4S)-4-hydroxy-2,3,4,5-tetrahydrodipicolinate + NADH + H(+)</text>
        <dbReference type="Rhea" id="RHEA:35323"/>
        <dbReference type="ChEBI" id="CHEBI:15377"/>
        <dbReference type="ChEBI" id="CHEBI:15378"/>
        <dbReference type="ChEBI" id="CHEBI:16845"/>
        <dbReference type="ChEBI" id="CHEBI:57540"/>
        <dbReference type="ChEBI" id="CHEBI:57945"/>
        <dbReference type="ChEBI" id="CHEBI:67139"/>
        <dbReference type="EC" id="1.17.1.8"/>
    </reaction>
</comment>
<dbReference type="Pfam" id="PF05173">
    <property type="entry name" value="DapB_C"/>
    <property type="match status" value="1"/>
</dbReference>
<keyword evidence="5 13" id="KW-0220">Diaminopimelate biosynthesis</keyword>
<dbReference type="InterPro" id="IPR022664">
    <property type="entry name" value="DapB_N_CS"/>
</dbReference>
<evidence type="ECO:0000256" key="2">
    <source>
        <dbReference type="ARBA" id="ARBA00022490"/>
    </source>
</evidence>
<feature type="domain" description="Dihydrodipicolinate reductase C-terminal" evidence="15">
    <location>
        <begin position="109"/>
        <end position="240"/>
    </location>
</feature>
<feature type="binding site" evidence="13">
    <location>
        <begin position="102"/>
        <end position="105"/>
    </location>
    <ligand>
        <name>NAD(+)</name>
        <dbReference type="ChEBI" id="CHEBI:57540"/>
    </ligand>
</feature>
<comment type="pathway">
    <text evidence="9 13">Amino-acid biosynthesis; L-lysine biosynthesis via DAP pathway; (S)-tetrahydrodipicolinate from L-aspartate: step 4/4.</text>
</comment>
<feature type="domain" description="Dihydrodipicolinate reductase N-terminal" evidence="14">
    <location>
        <begin position="4"/>
        <end position="105"/>
    </location>
</feature>
<evidence type="ECO:0000259" key="15">
    <source>
        <dbReference type="Pfam" id="PF05173"/>
    </source>
</evidence>
<comment type="similarity">
    <text evidence="1 13">Belongs to the DapB family.</text>
</comment>
<feature type="binding site" evidence="13">
    <location>
        <begin position="142"/>
        <end position="143"/>
    </location>
    <ligand>
        <name>(S)-2,3,4,5-tetrahydrodipicolinate</name>
        <dbReference type="ChEBI" id="CHEBI:16845"/>
    </ligand>
</feature>
<dbReference type="PROSITE" id="PS01298">
    <property type="entry name" value="DAPB"/>
    <property type="match status" value="1"/>
</dbReference>
<dbReference type="GO" id="GO:0008839">
    <property type="term" value="F:4-hydroxy-tetrahydrodipicolinate reductase"/>
    <property type="evidence" value="ECO:0007669"/>
    <property type="project" value="UniProtKB-EC"/>
</dbReference>
<feature type="active site" description="Proton donor" evidence="13">
    <location>
        <position position="136"/>
    </location>
</feature>
<reference evidence="16 17" key="1">
    <citation type="submission" date="2024-09" db="EMBL/GenBank/DDBJ databases">
        <authorList>
            <person name="Sun Q."/>
            <person name="Mori K."/>
        </authorList>
    </citation>
    <scope>NUCLEOTIDE SEQUENCE [LARGE SCALE GENOMIC DNA]</scope>
    <source>
        <strain evidence="16 17">KCTC 23076</strain>
    </source>
</reference>
<evidence type="ECO:0000313" key="17">
    <source>
        <dbReference type="Proteomes" id="UP001589896"/>
    </source>
</evidence>
<evidence type="ECO:0000256" key="13">
    <source>
        <dbReference type="HAMAP-Rule" id="MF_00102"/>
    </source>
</evidence>
<keyword evidence="2 13" id="KW-0963">Cytoplasm</keyword>
<proteinExistence type="inferred from homology"/>
<dbReference type="Gene3D" id="3.30.360.10">
    <property type="entry name" value="Dihydrodipicolinate Reductase, domain 2"/>
    <property type="match status" value="1"/>
</dbReference>
<dbReference type="Proteomes" id="UP001589896">
    <property type="component" value="Unassembled WGS sequence"/>
</dbReference>
<dbReference type="NCBIfam" id="TIGR00036">
    <property type="entry name" value="dapB"/>
    <property type="match status" value="1"/>
</dbReference>
<organism evidence="16 17">
    <name type="scientific">Lysobacter korlensis</name>
    <dbReference type="NCBI Taxonomy" id="553636"/>
    <lineage>
        <taxon>Bacteria</taxon>
        <taxon>Pseudomonadati</taxon>
        <taxon>Pseudomonadota</taxon>
        <taxon>Gammaproteobacteria</taxon>
        <taxon>Lysobacterales</taxon>
        <taxon>Lysobacteraceae</taxon>
        <taxon>Lysobacter</taxon>
    </lineage>
</organism>
<keyword evidence="3 13" id="KW-0028">Amino-acid biosynthesis</keyword>
<evidence type="ECO:0000313" key="16">
    <source>
        <dbReference type="EMBL" id="MFC0682150.1"/>
    </source>
</evidence>
<dbReference type="HAMAP" id="MF_00102">
    <property type="entry name" value="DapB"/>
    <property type="match status" value="1"/>
</dbReference>
<dbReference type="EC" id="1.17.1.8" evidence="10 13"/>
<protein>
    <recommendedName>
        <fullName evidence="10 13">4-hydroxy-tetrahydrodipicolinate reductase</fullName>
        <shortName evidence="13">HTPA reductase</shortName>
        <ecNumber evidence="10 13">1.17.1.8</ecNumber>
    </recommendedName>
</protein>
<dbReference type="CDD" id="cd02274">
    <property type="entry name" value="DHDPR_N"/>
    <property type="match status" value="1"/>
</dbReference>
<dbReference type="InterPro" id="IPR036291">
    <property type="entry name" value="NAD(P)-bd_dom_sf"/>
</dbReference>
<dbReference type="InterPro" id="IPR000846">
    <property type="entry name" value="DapB_N"/>
</dbReference>
<comment type="subcellular location">
    <subcellularLocation>
        <location evidence="13">Cytoplasm</location>
    </subcellularLocation>
</comment>
<evidence type="ECO:0000256" key="4">
    <source>
        <dbReference type="ARBA" id="ARBA00022857"/>
    </source>
</evidence>
<evidence type="ECO:0000256" key="5">
    <source>
        <dbReference type="ARBA" id="ARBA00022915"/>
    </source>
</evidence>
<dbReference type="Pfam" id="PF01113">
    <property type="entry name" value="DapB_N"/>
    <property type="match status" value="1"/>
</dbReference>
<dbReference type="PANTHER" id="PTHR20836">
    <property type="entry name" value="DIHYDRODIPICOLINATE REDUCTASE"/>
    <property type="match status" value="1"/>
</dbReference>
<dbReference type="InterPro" id="IPR022663">
    <property type="entry name" value="DapB_C"/>
</dbReference>
<feature type="binding site" evidence="13">
    <location>
        <begin position="75"/>
        <end position="77"/>
    </location>
    <ligand>
        <name>NAD(+)</name>
        <dbReference type="ChEBI" id="CHEBI:57540"/>
    </ligand>
</feature>
<feature type="binding site" evidence="13">
    <location>
        <begin position="9"/>
        <end position="14"/>
    </location>
    <ligand>
        <name>NAD(+)</name>
        <dbReference type="ChEBI" id="CHEBI:57540"/>
    </ligand>
</feature>
<feature type="active site" description="Proton donor/acceptor" evidence="13">
    <location>
        <position position="132"/>
    </location>
</feature>
<evidence type="ECO:0000256" key="8">
    <source>
        <dbReference type="ARBA" id="ARBA00023154"/>
    </source>
</evidence>
<dbReference type="SUPFAM" id="SSF51735">
    <property type="entry name" value="NAD(P)-binding Rossmann-fold domains"/>
    <property type="match status" value="1"/>
</dbReference>